<dbReference type="AlphaFoldDB" id="A0A2C9UFL5"/>
<evidence type="ECO:0000313" key="1">
    <source>
        <dbReference type="EMBL" id="OAY29211.1"/>
    </source>
</evidence>
<proteinExistence type="predicted"/>
<organism evidence="1">
    <name type="scientific">Manihot esculenta</name>
    <name type="common">Cassava</name>
    <name type="synonym">Jatropha manihot</name>
    <dbReference type="NCBI Taxonomy" id="3983"/>
    <lineage>
        <taxon>Eukaryota</taxon>
        <taxon>Viridiplantae</taxon>
        <taxon>Streptophyta</taxon>
        <taxon>Embryophyta</taxon>
        <taxon>Tracheophyta</taxon>
        <taxon>Spermatophyta</taxon>
        <taxon>Magnoliopsida</taxon>
        <taxon>eudicotyledons</taxon>
        <taxon>Gunneridae</taxon>
        <taxon>Pentapetalae</taxon>
        <taxon>rosids</taxon>
        <taxon>fabids</taxon>
        <taxon>Malpighiales</taxon>
        <taxon>Euphorbiaceae</taxon>
        <taxon>Crotonoideae</taxon>
        <taxon>Manihoteae</taxon>
        <taxon>Manihot</taxon>
    </lineage>
</organism>
<dbReference type="EMBL" id="CM004401">
    <property type="protein sequence ID" value="OAY29211.1"/>
    <property type="molecule type" value="Genomic_DNA"/>
</dbReference>
<reference evidence="1" key="1">
    <citation type="submission" date="2016-02" db="EMBL/GenBank/DDBJ databases">
        <title>WGS assembly of Manihot esculenta.</title>
        <authorList>
            <person name="Bredeson J.V."/>
            <person name="Prochnik S.E."/>
            <person name="Lyons J.B."/>
            <person name="Schmutz J."/>
            <person name="Grimwood J."/>
            <person name="Vrebalov J."/>
            <person name="Bart R.S."/>
            <person name="Amuge T."/>
            <person name="Ferguson M.E."/>
            <person name="Green R."/>
            <person name="Putnam N."/>
            <person name="Stites J."/>
            <person name="Rounsley S."/>
            <person name="Rokhsar D.S."/>
        </authorList>
    </citation>
    <scope>NUCLEOTIDE SEQUENCE [LARGE SCALE GENOMIC DNA]</scope>
    <source>
        <tissue evidence="1">Leaf</tissue>
    </source>
</reference>
<accession>A0A2C9UFL5</accession>
<name>A0A2C9UFL5_MANES</name>
<gene>
    <name evidence="1" type="ORF">MANES_15G126500</name>
</gene>
<protein>
    <submittedName>
        <fullName evidence="1">Uncharacterized protein</fullName>
    </submittedName>
</protein>
<sequence length="48" mass="5597">MSYTSLEVLILCLCKINNILITNYSTIYIHFIIINNNKKIITCTTIKF</sequence>